<feature type="compositionally biased region" description="Basic and acidic residues" evidence="2">
    <location>
        <begin position="148"/>
        <end position="162"/>
    </location>
</feature>
<feature type="compositionally biased region" description="Basic and acidic residues" evidence="2">
    <location>
        <begin position="121"/>
        <end position="131"/>
    </location>
</feature>
<dbReference type="GO" id="GO:0008270">
    <property type="term" value="F:zinc ion binding"/>
    <property type="evidence" value="ECO:0007669"/>
    <property type="project" value="InterPro"/>
</dbReference>
<evidence type="ECO:0000313" key="5">
    <source>
        <dbReference type="Proteomes" id="UP000799777"/>
    </source>
</evidence>
<dbReference type="CDD" id="cd12148">
    <property type="entry name" value="fungal_TF_MHR"/>
    <property type="match status" value="1"/>
</dbReference>
<dbReference type="GO" id="GO:0003677">
    <property type="term" value="F:DNA binding"/>
    <property type="evidence" value="ECO:0007669"/>
    <property type="project" value="InterPro"/>
</dbReference>
<reference evidence="4" key="1">
    <citation type="journal article" date="2020" name="Stud. Mycol.">
        <title>101 Dothideomycetes genomes: a test case for predicting lifestyles and emergence of pathogens.</title>
        <authorList>
            <person name="Haridas S."/>
            <person name="Albert R."/>
            <person name="Binder M."/>
            <person name="Bloem J."/>
            <person name="Labutti K."/>
            <person name="Salamov A."/>
            <person name="Andreopoulos B."/>
            <person name="Baker S."/>
            <person name="Barry K."/>
            <person name="Bills G."/>
            <person name="Bluhm B."/>
            <person name="Cannon C."/>
            <person name="Castanera R."/>
            <person name="Culley D."/>
            <person name="Daum C."/>
            <person name="Ezra D."/>
            <person name="Gonzalez J."/>
            <person name="Henrissat B."/>
            <person name="Kuo A."/>
            <person name="Liang C."/>
            <person name="Lipzen A."/>
            <person name="Lutzoni F."/>
            <person name="Magnuson J."/>
            <person name="Mondo S."/>
            <person name="Nolan M."/>
            <person name="Ohm R."/>
            <person name="Pangilinan J."/>
            <person name="Park H.-J."/>
            <person name="Ramirez L."/>
            <person name="Alfaro M."/>
            <person name="Sun H."/>
            <person name="Tritt A."/>
            <person name="Yoshinaga Y."/>
            <person name="Zwiers L.-H."/>
            <person name="Turgeon B."/>
            <person name="Goodwin S."/>
            <person name="Spatafora J."/>
            <person name="Crous P."/>
            <person name="Grigoriev I."/>
        </authorList>
    </citation>
    <scope>NUCLEOTIDE SEQUENCE</scope>
    <source>
        <strain evidence="4">CBS 110217</strain>
    </source>
</reference>
<evidence type="ECO:0000313" key="4">
    <source>
        <dbReference type="EMBL" id="KAF2030932.1"/>
    </source>
</evidence>
<feature type="region of interest" description="Disordered" evidence="2">
    <location>
        <begin position="99"/>
        <end position="163"/>
    </location>
</feature>
<evidence type="ECO:0000256" key="2">
    <source>
        <dbReference type="SAM" id="MobiDB-lite"/>
    </source>
</evidence>
<feature type="region of interest" description="Disordered" evidence="2">
    <location>
        <begin position="40"/>
        <end position="70"/>
    </location>
</feature>
<feature type="compositionally biased region" description="Basic and acidic residues" evidence="2">
    <location>
        <begin position="60"/>
        <end position="69"/>
    </location>
</feature>
<evidence type="ECO:0000256" key="1">
    <source>
        <dbReference type="ARBA" id="ARBA00023242"/>
    </source>
</evidence>
<name>A0A9P4LNQ6_9PLEO</name>
<gene>
    <name evidence="4" type="ORF">EK21DRAFT_64343</name>
</gene>
<feature type="compositionally biased region" description="Polar residues" evidence="2">
    <location>
        <begin position="411"/>
        <end position="422"/>
    </location>
</feature>
<evidence type="ECO:0000259" key="3">
    <source>
        <dbReference type="SMART" id="SM00906"/>
    </source>
</evidence>
<dbReference type="Proteomes" id="UP000799777">
    <property type="component" value="Unassembled WGS sequence"/>
</dbReference>
<feature type="compositionally biased region" description="Basic residues" evidence="2">
    <location>
        <begin position="399"/>
        <end position="409"/>
    </location>
</feature>
<comment type="caution">
    <text evidence="4">The sequence shown here is derived from an EMBL/GenBank/DDBJ whole genome shotgun (WGS) entry which is preliminary data.</text>
</comment>
<feature type="compositionally biased region" description="Polar residues" evidence="2">
    <location>
        <begin position="106"/>
        <end position="120"/>
    </location>
</feature>
<dbReference type="AlphaFoldDB" id="A0A9P4LNQ6"/>
<dbReference type="Pfam" id="PF04082">
    <property type="entry name" value="Fungal_trans"/>
    <property type="match status" value="1"/>
</dbReference>
<dbReference type="OrthoDB" id="5296287at2759"/>
<dbReference type="GO" id="GO:0006351">
    <property type="term" value="P:DNA-templated transcription"/>
    <property type="evidence" value="ECO:0007669"/>
    <property type="project" value="InterPro"/>
</dbReference>
<feature type="domain" description="Xylanolytic transcriptional activator regulatory" evidence="3">
    <location>
        <begin position="319"/>
        <end position="392"/>
    </location>
</feature>
<dbReference type="PANTHER" id="PTHR47654">
    <property type="entry name" value="ZN(II)2CYS6 TRANSCRIPTION FACTOR (EUROFUNG)-RELATED"/>
    <property type="match status" value="1"/>
</dbReference>
<proteinExistence type="predicted"/>
<dbReference type="InterPro" id="IPR007219">
    <property type="entry name" value="XnlR_reg_dom"/>
</dbReference>
<protein>
    <recommendedName>
        <fullName evidence="3">Xylanolytic transcriptional activator regulatory domain-containing protein</fullName>
    </recommendedName>
</protein>
<organism evidence="4 5">
    <name type="scientific">Setomelanomma holmii</name>
    <dbReference type="NCBI Taxonomy" id="210430"/>
    <lineage>
        <taxon>Eukaryota</taxon>
        <taxon>Fungi</taxon>
        <taxon>Dikarya</taxon>
        <taxon>Ascomycota</taxon>
        <taxon>Pezizomycotina</taxon>
        <taxon>Dothideomycetes</taxon>
        <taxon>Pleosporomycetidae</taxon>
        <taxon>Pleosporales</taxon>
        <taxon>Pleosporineae</taxon>
        <taxon>Phaeosphaeriaceae</taxon>
        <taxon>Setomelanomma</taxon>
    </lineage>
</organism>
<dbReference type="InterPro" id="IPR053230">
    <property type="entry name" value="Trans_reg_galc"/>
</dbReference>
<dbReference type="PANTHER" id="PTHR47654:SF5">
    <property type="entry name" value="TRANSCRIPTION FACTOR DOMAIN-CONTAINING PROTEIN"/>
    <property type="match status" value="1"/>
</dbReference>
<dbReference type="SMART" id="SM00906">
    <property type="entry name" value="Fungal_trans"/>
    <property type="match status" value="1"/>
</dbReference>
<keyword evidence="5" id="KW-1185">Reference proteome</keyword>
<sequence length="801" mass="90072">MSRATQLNYSLATLLRDLSDRVGSDDKQLIQDALEDAEEDLMSQATSPSLVSLGKRHRKESSNGDDHVSTLHGEAYVTASAGSNEDLDHLDEDLMRTRESRETGYVGQNSEVQWLRSVQRQTEHTGSDRRQPYGPPGAGQNAVSARADALHERRDNTKDDARQGSMQHITDSTFYLDSDNIEVDIVVDPYELPEPDIAERLLDCYFETVHPSFPLVPDAYRDQYRKYLASVNKNEPYQVPQKWRAQMNLLFAIGAKYSHLIGTDWAGDERDHLVYMTRAVHLLGLKDTVMIISGPDLNLVQATGALSFYFLAIGHVSRAWVMIGVSIRLALALGLHLRNEDPSAEESRKESLIQTWWSLHSIECLVSTITGRPPVIAFEDCTVPLPHSLPGELQQPRPTPRHTSRKRNGHASPQTTGNSVASDTGKHILNSGRYLIGHIKVTLISQKALLNLYSPRTAAQSWEFIQGKISEMLTELEEWSTTALPEGRRGLGKKDKTKHEREQFLLKTDYWSTKMLITRPCLCRIERRIRNESSTSANFNTTSAEACVEAALEMVKLFPDQPDLDFLYSKGPWWAVVHIIMQSMAVLLLEMAYGNKDMRASDPSMTISIKKLIRWLRAMQHNDPVAARAYKVTWKILKACAPTLQAQANELLAMESETSASPEASQYPAATYEEHTTAHWPQADFYNPSIDPNAHFDSTSYHPQALDDLATAFPYGTNTFNSGDQTPSRMVFGNPFFTSFDQGAPVVDIQDLWTSQVTPGRTFGTDLSHLNIAHNQQDIPQDAEMDISPQQRHFPHHMPHQ</sequence>
<feature type="region of interest" description="Disordered" evidence="2">
    <location>
        <begin position="388"/>
        <end position="423"/>
    </location>
</feature>
<keyword evidence="1" id="KW-0539">Nucleus</keyword>
<dbReference type="EMBL" id="ML978185">
    <property type="protein sequence ID" value="KAF2030932.1"/>
    <property type="molecule type" value="Genomic_DNA"/>
</dbReference>
<accession>A0A9P4LNQ6</accession>